<evidence type="ECO:0000313" key="2">
    <source>
        <dbReference type="EMBL" id="KAI0527118.1"/>
    </source>
</evidence>
<proteinExistence type="predicted"/>
<feature type="transmembrane region" description="Helical" evidence="1">
    <location>
        <begin position="46"/>
        <end position="68"/>
    </location>
</feature>
<dbReference type="AlphaFoldDB" id="A0A8T3C4F8"/>
<keyword evidence="1" id="KW-1133">Transmembrane helix</keyword>
<protein>
    <submittedName>
        <fullName evidence="2">Uncharacterized protein</fullName>
    </submittedName>
</protein>
<organism evidence="2 3">
    <name type="scientific">Dendrobium nobile</name>
    <name type="common">Orchid</name>
    <dbReference type="NCBI Taxonomy" id="94219"/>
    <lineage>
        <taxon>Eukaryota</taxon>
        <taxon>Viridiplantae</taxon>
        <taxon>Streptophyta</taxon>
        <taxon>Embryophyta</taxon>
        <taxon>Tracheophyta</taxon>
        <taxon>Spermatophyta</taxon>
        <taxon>Magnoliopsida</taxon>
        <taxon>Liliopsida</taxon>
        <taxon>Asparagales</taxon>
        <taxon>Orchidaceae</taxon>
        <taxon>Epidendroideae</taxon>
        <taxon>Malaxideae</taxon>
        <taxon>Dendrobiinae</taxon>
        <taxon>Dendrobium</taxon>
    </lineage>
</organism>
<evidence type="ECO:0000313" key="3">
    <source>
        <dbReference type="Proteomes" id="UP000829196"/>
    </source>
</evidence>
<feature type="transmembrane region" description="Helical" evidence="1">
    <location>
        <begin position="15"/>
        <end position="34"/>
    </location>
</feature>
<gene>
    <name evidence="2" type="ORF">KFK09_002716</name>
</gene>
<accession>A0A8T3C4F8</accession>
<name>A0A8T3C4F8_DENNO</name>
<sequence>MKIHMLDYPSNGKTLGGLLCTSRIVWKILLVAFIKGCSGQEIRFGIIVYASVSLFVIDIINFTCRTVSNGL</sequence>
<keyword evidence="1" id="KW-0472">Membrane</keyword>
<comment type="caution">
    <text evidence="2">The sequence shown here is derived from an EMBL/GenBank/DDBJ whole genome shotgun (WGS) entry which is preliminary data.</text>
</comment>
<reference evidence="2" key="1">
    <citation type="journal article" date="2022" name="Front. Genet.">
        <title>Chromosome-Scale Assembly of the Dendrobium nobile Genome Provides Insights Into the Molecular Mechanism of the Biosynthesis of the Medicinal Active Ingredient of Dendrobium.</title>
        <authorList>
            <person name="Xu Q."/>
            <person name="Niu S.-C."/>
            <person name="Li K.-L."/>
            <person name="Zheng P.-J."/>
            <person name="Zhang X.-J."/>
            <person name="Jia Y."/>
            <person name="Liu Y."/>
            <person name="Niu Y.-X."/>
            <person name="Yu L.-H."/>
            <person name="Chen D.-F."/>
            <person name="Zhang G.-Q."/>
        </authorList>
    </citation>
    <scope>NUCLEOTIDE SEQUENCE</scope>
    <source>
        <tissue evidence="2">Leaf</tissue>
    </source>
</reference>
<evidence type="ECO:0000256" key="1">
    <source>
        <dbReference type="SAM" id="Phobius"/>
    </source>
</evidence>
<keyword evidence="3" id="KW-1185">Reference proteome</keyword>
<dbReference type="EMBL" id="JAGYWB010000003">
    <property type="protein sequence ID" value="KAI0527118.1"/>
    <property type="molecule type" value="Genomic_DNA"/>
</dbReference>
<keyword evidence="1" id="KW-0812">Transmembrane</keyword>
<dbReference type="Proteomes" id="UP000829196">
    <property type="component" value="Unassembled WGS sequence"/>
</dbReference>